<evidence type="ECO:0000313" key="2">
    <source>
        <dbReference type="Proteomes" id="UP001143304"/>
    </source>
</evidence>
<dbReference type="InterPro" id="IPR012334">
    <property type="entry name" value="Pectin_lyas_fold"/>
</dbReference>
<dbReference type="Gene3D" id="2.160.20.10">
    <property type="entry name" value="Single-stranded right-handed beta-helix, Pectin lyase-like"/>
    <property type="match status" value="1"/>
</dbReference>
<dbReference type="EMBL" id="SHNO01000001">
    <property type="protein sequence ID" value="MCX2977511.1"/>
    <property type="molecule type" value="Genomic_DNA"/>
</dbReference>
<protein>
    <submittedName>
        <fullName evidence="1">Right-handed parallel beta-helix repeat-containing protein</fullName>
    </submittedName>
</protein>
<dbReference type="SUPFAM" id="SSF51126">
    <property type="entry name" value="Pectin lyase-like"/>
    <property type="match status" value="1"/>
</dbReference>
<reference evidence="1" key="1">
    <citation type="submission" date="2019-02" db="EMBL/GenBank/DDBJ databases">
        <authorList>
            <person name="Li S.-H."/>
        </authorList>
    </citation>
    <scope>NUCLEOTIDE SEQUENCE</scope>
    <source>
        <strain evidence="1">IMCC11814</strain>
    </source>
</reference>
<proteinExistence type="predicted"/>
<sequence>MSETHWFMPTSPRWQGRKYKERGCYLFFYKAPIAEFEYTSKCRDRISMTFPIGTKNLPTAVGCKLRCLGISLIFVSTLRIDTVTAETLQVGPQRSLKTPSAAAASAKAGNIIEIDAGVYENDYSTWSQDSLTIRGTGGIVHMKSNGLIPNGKAIWIIRGGNTAIENVEFSGAKVEDKNGAGIRHERGHLRLRNTFFHDNEFSILTGSAPDSSLYIESSRIWNQKRDNTFSHGIYVGALERFTIRDSHIMGTDQGHQIKSRALENHIAFNKIEDSLQGNSSRLIDLPNCGLSYVVGNTMFKARMTENISAIGYGAEGCGDRSDRQRQLYVVKNKFVNEASRGILVNNHVAAGVRVANNWLIGRGVFLKGSGKESDNVQIPLALGYENHASPPSGIQAKKK</sequence>
<name>A0ABT3T5I7_9GAMM</name>
<comment type="caution">
    <text evidence="1">The sequence shown here is derived from an EMBL/GenBank/DDBJ whole genome shotgun (WGS) entry which is preliminary data.</text>
</comment>
<gene>
    <name evidence="1" type="ORF">EYC82_09120</name>
</gene>
<accession>A0ABT3T5I7</accession>
<organism evidence="1 2">
    <name type="scientific">Candidatus Marimicrobium litorale</name>
    <dbReference type="NCBI Taxonomy" id="2518991"/>
    <lineage>
        <taxon>Bacteria</taxon>
        <taxon>Pseudomonadati</taxon>
        <taxon>Pseudomonadota</taxon>
        <taxon>Gammaproteobacteria</taxon>
        <taxon>Cellvibrionales</taxon>
        <taxon>Halieaceae</taxon>
        <taxon>Marimicrobium</taxon>
    </lineage>
</organism>
<dbReference type="InterPro" id="IPR011050">
    <property type="entry name" value="Pectin_lyase_fold/virulence"/>
</dbReference>
<evidence type="ECO:0000313" key="1">
    <source>
        <dbReference type="EMBL" id="MCX2977511.1"/>
    </source>
</evidence>
<dbReference type="Proteomes" id="UP001143304">
    <property type="component" value="Unassembled WGS sequence"/>
</dbReference>
<keyword evidence="2" id="KW-1185">Reference proteome</keyword>